<dbReference type="InterPro" id="IPR004095">
    <property type="entry name" value="TGS"/>
</dbReference>
<feature type="domain" description="ACT" evidence="6">
    <location>
        <begin position="636"/>
        <end position="707"/>
    </location>
</feature>
<dbReference type="PROSITE" id="PS51880">
    <property type="entry name" value="TGS"/>
    <property type="match status" value="1"/>
</dbReference>
<proteinExistence type="inferred from homology"/>
<name>A0A9D1IIQ1_9BURK</name>
<evidence type="ECO:0000256" key="3">
    <source>
        <dbReference type="ARBA" id="ARBA00032407"/>
    </source>
</evidence>
<evidence type="ECO:0000259" key="6">
    <source>
        <dbReference type="PROSITE" id="PS51671"/>
    </source>
</evidence>
<dbReference type="EMBL" id="DVMY01000083">
    <property type="protein sequence ID" value="HIU37650.1"/>
    <property type="molecule type" value="Genomic_DNA"/>
</dbReference>
<evidence type="ECO:0000259" key="7">
    <source>
        <dbReference type="PROSITE" id="PS51880"/>
    </source>
</evidence>
<dbReference type="CDD" id="cd05399">
    <property type="entry name" value="NT_Rel-Spo_like"/>
    <property type="match status" value="1"/>
</dbReference>
<evidence type="ECO:0000313" key="9">
    <source>
        <dbReference type="Proteomes" id="UP000824083"/>
    </source>
</evidence>
<dbReference type="SUPFAM" id="SSF81271">
    <property type="entry name" value="TGS-like"/>
    <property type="match status" value="1"/>
</dbReference>
<dbReference type="FunFam" id="3.10.20.30:FF:000002">
    <property type="entry name" value="GTP pyrophosphokinase (RelA/SpoT)"/>
    <property type="match status" value="1"/>
</dbReference>
<evidence type="ECO:0000256" key="4">
    <source>
        <dbReference type="ARBA" id="ARBA00033308"/>
    </source>
</evidence>
<evidence type="ECO:0000256" key="5">
    <source>
        <dbReference type="RuleBase" id="RU003847"/>
    </source>
</evidence>
<comment type="similarity">
    <text evidence="5">Belongs to the relA/spoT family.</text>
</comment>
<dbReference type="Pfam" id="PF13291">
    <property type="entry name" value="ACT_4"/>
    <property type="match status" value="1"/>
</dbReference>
<dbReference type="Proteomes" id="UP000824083">
    <property type="component" value="Unassembled WGS sequence"/>
</dbReference>
<dbReference type="InterPro" id="IPR045600">
    <property type="entry name" value="RelA/SpoT_AH_RIS"/>
</dbReference>
<dbReference type="GO" id="GO:0015969">
    <property type="term" value="P:guanosine tetraphosphate metabolic process"/>
    <property type="evidence" value="ECO:0007669"/>
    <property type="project" value="InterPro"/>
</dbReference>
<dbReference type="SUPFAM" id="SSF55021">
    <property type="entry name" value="ACT-like"/>
    <property type="match status" value="1"/>
</dbReference>
<dbReference type="InterPro" id="IPR004811">
    <property type="entry name" value="RelA/Spo_fam"/>
</dbReference>
<gene>
    <name evidence="8" type="ORF">IAC56_05195</name>
</gene>
<dbReference type="InterPro" id="IPR007685">
    <property type="entry name" value="RelA_SpoT"/>
</dbReference>
<dbReference type="GO" id="GO:0015949">
    <property type="term" value="P:nucleobase-containing small molecule interconversion"/>
    <property type="evidence" value="ECO:0007669"/>
    <property type="project" value="UniProtKB-ARBA"/>
</dbReference>
<dbReference type="PROSITE" id="PS51671">
    <property type="entry name" value="ACT"/>
    <property type="match status" value="1"/>
</dbReference>
<dbReference type="InterPro" id="IPR045865">
    <property type="entry name" value="ACT-like_dom_sf"/>
</dbReference>
<dbReference type="NCBIfam" id="TIGR00691">
    <property type="entry name" value="spoT_relA"/>
    <property type="match status" value="1"/>
</dbReference>
<dbReference type="CDD" id="cd04876">
    <property type="entry name" value="ACT_RelA-SpoT"/>
    <property type="match status" value="1"/>
</dbReference>
<dbReference type="GO" id="GO:0005886">
    <property type="term" value="C:plasma membrane"/>
    <property type="evidence" value="ECO:0007669"/>
    <property type="project" value="TreeGrafter"/>
</dbReference>
<dbReference type="PANTHER" id="PTHR21262">
    <property type="entry name" value="GUANOSINE-3',5'-BIS DIPHOSPHATE 3'-PYROPHOSPHOHYDROLASE"/>
    <property type="match status" value="1"/>
</dbReference>
<dbReference type="CDD" id="cd01668">
    <property type="entry name" value="TGS_RSH"/>
    <property type="match status" value="1"/>
</dbReference>
<sequence>MSEEKKADSLLARQMATTLYADKKLFTGEARLAHADGMANIVRGIRDDEELIAACYLFAVHDCLANPDEWLKANFGSGVAELVNELHRLIELNGKTRLMPAEDEEKGADKLMLKAQDALLRKMVLAMCRDLRVVILRLSSRLQTLRYYAMKKEDPEGAKAYGADTLALYAPLANRLGIWQIKWELEDLSLRFTKPDIYNEIARQLDESREARLAFMRDAVDKIKAMLKDKGIEAEVSGRPKHIYSIYKKMERKHLRFDQLYDVRALRIIVQTVEQCYEVLSIVQENFPGVSSEYDDYISNPKPNGYRSLHTVILDSRNRPIEIQIRTREMHEYNELGMAAHWRYKEAGNSEKSTQSAEDQKVAWLSKLLAWSSDVKPEGPQGVQEEHVYVLTPQGRVVEMSAGATPIDFAYHLHSELGHRCRGAKVNGNMVPLNYKLKTGETVEIVAAKSGGPSRDWLNPELGFVVTNRARSKVRQWFNQKAVEEMVNAGRDLIEKDLARLGKTAFKLEELAKRLGYETVEDLYVGAAKEEFGFKSIEKALKPQEEEKKELYTSKSKAEHAKSRVLVVGVDSLLTQLARCCHPAPPDKIVGFVTRGRGVTIHRADCPNIRHLDEKGQERLIEVSWGNAEGAVFPVEVLVVGQNAPGLLKDMSEIFMKEKISIIGMSSQVVKGDMHWRFNVEITQAESLKRSIKAIQDLPGVYNARRT</sequence>
<dbReference type="SUPFAM" id="SSF81301">
    <property type="entry name" value="Nucleotidyltransferase"/>
    <property type="match status" value="1"/>
</dbReference>
<dbReference type="Pfam" id="PF19296">
    <property type="entry name" value="RelA_AH_RIS"/>
    <property type="match status" value="1"/>
</dbReference>
<comment type="function">
    <text evidence="5">In eubacteria ppGpp (guanosine 3'-diphosphate 5'-diphosphate) is a mediator of the stringent response that coordinates a variety of cellular activities in response to changes in nutritional abundance.</text>
</comment>
<dbReference type="GO" id="GO:0008728">
    <property type="term" value="F:GTP diphosphokinase activity"/>
    <property type="evidence" value="ECO:0007669"/>
    <property type="project" value="TreeGrafter"/>
</dbReference>
<evidence type="ECO:0000313" key="8">
    <source>
        <dbReference type="EMBL" id="HIU37650.1"/>
    </source>
</evidence>
<dbReference type="InterPro" id="IPR012675">
    <property type="entry name" value="Beta-grasp_dom_sf"/>
</dbReference>
<dbReference type="Gene3D" id="3.10.20.30">
    <property type="match status" value="1"/>
</dbReference>
<dbReference type="Pfam" id="PF13328">
    <property type="entry name" value="HD_4"/>
    <property type="match status" value="1"/>
</dbReference>
<dbReference type="Gene3D" id="3.30.460.10">
    <property type="entry name" value="Beta Polymerase, domain 2"/>
    <property type="match status" value="1"/>
</dbReference>
<dbReference type="SMART" id="SM00954">
    <property type="entry name" value="RelA_SpoT"/>
    <property type="match status" value="1"/>
</dbReference>
<accession>A0A9D1IIQ1</accession>
<dbReference type="AlphaFoldDB" id="A0A9D1IIQ1"/>
<evidence type="ECO:0000256" key="1">
    <source>
        <dbReference type="ARBA" id="ARBA00019852"/>
    </source>
</evidence>
<evidence type="ECO:0000256" key="2">
    <source>
        <dbReference type="ARBA" id="ARBA00029754"/>
    </source>
</evidence>
<protein>
    <recommendedName>
        <fullName evidence="1">GTP pyrophosphokinase</fullName>
    </recommendedName>
    <alternativeName>
        <fullName evidence="3">(p)ppGpp synthase</fullName>
    </alternativeName>
    <alternativeName>
        <fullName evidence="2">ATP:GTP 3'-pyrophosphotransferase</fullName>
    </alternativeName>
    <alternativeName>
        <fullName evidence="4">ppGpp synthase I</fullName>
    </alternativeName>
</protein>
<reference evidence="8" key="1">
    <citation type="submission" date="2020-10" db="EMBL/GenBank/DDBJ databases">
        <authorList>
            <person name="Gilroy R."/>
        </authorList>
    </citation>
    <scope>NUCLEOTIDE SEQUENCE</scope>
    <source>
        <strain evidence="8">7463</strain>
    </source>
</reference>
<reference evidence="8" key="2">
    <citation type="journal article" date="2021" name="PeerJ">
        <title>Extensive microbial diversity within the chicken gut microbiome revealed by metagenomics and culture.</title>
        <authorList>
            <person name="Gilroy R."/>
            <person name="Ravi A."/>
            <person name="Getino M."/>
            <person name="Pursley I."/>
            <person name="Horton D.L."/>
            <person name="Alikhan N.F."/>
            <person name="Baker D."/>
            <person name="Gharbi K."/>
            <person name="Hall N."/>
            <person name="Watson M."/>
            <person name="Adriaenssens E.M."/>
            <person name="Foster-Nyarko E."/>
            <person name="Jarju S."/>
            <person name="Secka A."/>
            <person name="Antonio M."/>
            <person name="Oren A."/>
            <person name="Chaudhuri R.R."/>
            <person name="La Ragione R."/>
            <person name="Hildebrand F."/>
            <person name="Pallen M.J."/>
        </authorList>
    </citation>
    <scope>NUCLEOTIDE SEQUENCE</scope>
    <source>
        <strain evidence="8">7463</strain>
    </source>
</reference>
<dbReference type="PANTHER" id="PTHR21262:SF31">
    <property type="entry name" value="GTP PYROPHOSPHOKINASE"/>
    <property type="match status" value="1"/>
</dbReference>
<dbReference type="InterPro" id="IPR033655">
    <property type="entry name" value="TGS_RelA/SpoT"/>
</dbReference>
<comment type="caution">
    <text evidence="8">The sequence shown here is derived from an EMBL/GenBank/DDBJ whole genome shotgun (WGS) entry which is preliminary data.</text>
</comment>
<dbReference type="InterPro" id="IPR043519">
    <property type="entry name" value="NT_sf"/>
</dbReference>
<feature type="domain" description="TGS" evidence="7">
    <location>
        <begin position="384"/>
        <end position="447"/>
    </location>
</feature>
<dbReference type="Gene3D" id="3.30.70.260">
    <property type="match status" value="1"/>
</dbReference>
<dbReference type="Pfam" id="PF04607">
    <property type="entry name" value="RelA_SpoT"/>
    <property type="match status" value="1"/>
</dbReference>
<dbReference type="FunFam" id="3.30.460.10:FF:000001">
    <property type="entry name" value="GTP pyrophosphokinase RelA"/>
    <property type="match status" value="1"/>
</dbReference>
<dbReference type="InterPro" id="IPR002912">
    <property type="entry name" value="ACT_dom"/>
</dbReference>
<dbReference type="Gene3D" id="1.10.3210.10">
    <property type="entry name" value="Hypothetical protein af1432"/>
    <property type="match status" value="1"/>
</dbReference>
<dbReference type="InterPro" id="IPR012676">
    <property type="entry name" value="TGS-like"/>
</dbReference>
<organism evidence="8 9">
    <name type="scientific">Candidatus Aphodousia faecigallinarum</name>
    <dbReference type="NCBI Taxonomy" id="2840677"/>
    <lineage>
        <taxon>Bacteria</taxon>
        <taxon>Pseudomonadati</taxon>
        <taxon>Pseudomonadota</taxon>
        <taxon>Betaproteobacteria</taxon>
        <taxon>Burkholderiales</taxon>
        <taxon>Sutterellaceae</taxon>
        <taxon>Sutterellaceae incertae sedis</taxon>
        <taxon>Candidatus Aphodousia</taxon>
    </lineage>
</organism>
<dbReference type="GO" id="GO:0008893">
    <property type="term" value="F:guanosine-3',5'-bis(diphosphate) 3'-diphosphatase activity"/>
    <property type="evidence" value="ECO:0007669"/>
    <property type="project" value="TreeGrafter"/>
</dbReference>
<dbReference type="Pfam" id="PF02824">
    <property type="entry name" value="TGS"/>
    <property type="match status" value="1"/>
</dbReference>
<dbReference type="SUPFAM" id="SSF109604">
    <property type="entry name" value="HD-domain/PDEase-like"/>
    <property type="match status" value="1"/>
</dbReference>
<dbReference type="GO" id="GO:0042594">
    <property type="term" value="P:response to starvation"/>
    <property type="evidence" value="ECO:0007669"/>
    <property type="project" value="TreeGrafter"/>
</dbReference>